<sequence>MISSIRTLISAVCVAIVVLALVIAGAANYWVTRSYNDEQIRQTAQAVLRGHRIAIDEWVASKGRLIESMRDVAMTDDPAPAFAKMAQAGGFTKVYAGYPDKRFVTSDRAGVKADYDPTQRPWYLQVVKLGKPLLTAPYVSSSTGKLIVTFAAPFFRGNELAGVVAGDMSMDSVAANVDVIHPTTESVGFLVDAAGSVIVHPDRNLTLAPISKLSPGLSAASLAQLTATPDTPLPATIDGRRKLLFRQSVAGTDWALILALDAADANAGLRSLVSTSLIVLVLTAGMAALMLTVLVTKIFRRLSVVRNAMDAIGSGEGDLTQRLPADGRDEVAQIARSFNAFADKLTAVLVRVKGGSDEVSVAATEIAAGNDDLSKRTEAQAASLEETASSMEQLTNMVRQTSDNAQEAKGLAAKASSVAGHGGEVMGQVVETMGAIHDSARRIAEITAVIEGIAFQTNILALNAAVEAARAGSDGRGFAVVAGEVRSLAQRSASAATQIKSLIDDSVTRVGAGTELVERAGKTMSDIIAAVANLTSIMGEISQASEQQRAGIEQVNAAIGQMDHVTQQNAALVEQASAAATSLREQTQNLNEAVSTFRLQEALVA</sequence>
<evidence type="ECO:0000256" key="3">
    <source>
        <dbReference type="ARBA" id="ARBA00022692"/>
    </source>
</evidence>
<comment type="subcellular location">
    <subcellularLocation>
        <location evidence="1">Cell membrane</location>
        <topology evidence="1">Multi-pass membrane protein</topology>
    </subcellularLocation>
</comment>
<evidence type="ECO:0000313" key="13">
    <source>
        <dbReference type="Proteomes" id="UP000406256"/>
    </source>
</evidence>
<proteinExistence type="inferred from homology"/>
<dbReference type="Pfam" id="PF00015">
    <property type="entry name" value="MCPsignal"/>
    <property type="match status" value="1"/>
</dbReference>
<evidence type="ECO:0000256" key="6">
    <source>
        <dbReference type="ARBA" id="ARBA00029447"/>
    </source>
</evidence>
<dbReference type="CDD" id="cd11386">
    <property type="entry name" value="MCP_signal"/>
    <property type="match status" value="1"/>
</dbReference>
<dbReference type="SMART" id="SM00304">
    <property type="entry name" value="HAMP"/>
    <property type="match status" value="1"/>
</dbReference>
<dbReference type="Proteomes" id="UP000406256">
    <property type="component" value="Unassembled WGS sequence"/>
</dbReference>
<evidence type="ECO:0000256" key="9">
    <source>
        <dbReference type="SAM" id="Phobius"/>
    </source>
</evidence>
<feature type="transmembrane region" description="Helical" evidence="9">
    <location>
        <begin position="277"/>
        <end position="299"/>
    </location>
</feature>
<dbReference type="PANTHER" id="PTHR43531:SF16">
    <property type="entry name" value="METHYL-ACCEPTING CHEMOTAXIS PROTEIN II"/>
    <property type="match status" value="1"/>
</dbReference>
<evidence type="ECO:0000259" key="11">
    <source>
        <dbReference type="PROSITE" id="PS50885"/>
    </source>
</evidence>
<dbReference type="OrthoDB" id="2489132at2"/>
<feature type="domain" description="HAMP" evidence="11">
    <location>
        <begin position="296"/>
        <end position="350"/>
    </location>
</feature>
<comment type="similarity">
    <text evidence="6">Belongs to the methyl-accepting chemotaxis (MCP) protein family.</text>
</comment>
<dbReference type="Pfam" id="PF02743">
    <property type="entry name" value="dCache_1"/>
    <property type="match status" value="1"/>
</dbReference>
<dbReference type="PROSITE" id="PS50111">
    <property type="entry name" value="CHEMOTAXIS_TRANSDUC_2"/>
    <property type="match status" value="1"/>
</dbReference>
<reference evidence="12 13" key="1">
    <citation type="submission" date="2019-08" db="EMBL/GenBank/DDBJ databases">
        <authorList>
            <person name="Peeters C."/>
        </authorList>
    </citation>
    <scope>NUCLEOTIDE SEQUENCE [LARGE SCALE GENOMIC DNA]</scope>
    <source>
        <strain evidence="12 13">LMG 31108</strain>
    </source>
</reference>
<dbReference type="GO" id="GO:0006935">
    <property type="term" value="P:chemotaxis"/>
    <property type="evidence" value="ECO:0007669"/>
    <property type="project" value="TreeGrafter"/>
</dbReference>
<feature type="coiled-coil region" evidence="8">
    <location>
        <begin position="374"/>
        <end position="411"/>
    </location>
</feature>
<dbReference type="GO" id="GO:0007165">
    <property type="term" value="P:signal transduction"/>
    <property type="evidence" value="ECO:0007669"/>
    <property type="project" value="UniProtKB-KW"/>
</dbReference>
<feature type="domain" description="Methyl-accepting transducer" evidence="10">
    <location>
        <begin position="355"/>
        <end position="584"/>
    </location>
</feature>
<evidence type="ECO:0000259" key="10">
    <source>
        <dbReference type="PROSITE" id="PS50111"/>
    </source>
</evidence>
<dbReference type="AlphaFoldDB" id="A0A5E4WC10"/>
<evidence type="ECO:0000256" key="1">
    <source>
        <dbReference type="ARBA" id="ARBA00004651"/>
    </source>
</evidence>
<gene>
    <name evidence="12" type="ORF">PAN31108_03109</name>
</gene>
<dbReference type="GO" id="GO:0004888">
    <property type="term" value="F:transmembrane signaling receptor activity"/>
    <property type="evidence" value="ECO:0007669"/>
    <property type="project" value="TreeGrafter"/>
</dbReference>
<dbReference type="PANTHER" id="PTHR43531">
    <property type="entry name" value="PROTEIN ICFG"/>
    <property type="match status" value="1"/>
</dbReference>
<keyword evidence="4 9" id="KW-1133">Transmembrane helix</keyword>
<evidence type="ECO:0000256" key="8">
    <source>
        <dbReference type="SAM" id="Coils"/>
    </source>
</evidence>
<dbReference type="CDD" id="cd12913">
    <property type="entry name" value="PDC1_MCP_like"/>
    <property type="match status" value="1"/>
</dbReference>
<dbReference type="SUPFAM" id="SSF58104">
    <property type="entry name" value="Methyl-accepting chemotaxis protein (MCP) signaling domain"/>
    <property type="match status" value="1"/>
</dbReference>
<dbReference type="EMBL" id="CABPSB010000011">
    <property type="protein sequence ID" value="VVE20645.1"/>
    <property type="molecule type" value="Genomic_DNA"/>
</dbReference>
<dbReference type="InterPro" id="IPR004089">
    <property type="entry name" value="MCPsignal_dom"/>
</dbReference>
<dbReference type="Gene3D" id="1.10.287.950">
    <property type="entry name" value="Methyl-accepting chemotaxis protein"/>
    <property type="match status" value="1"/>
</dbReference>
<dbReference type="PROSITE" id="PS50885">
    <property type="entry name" value="HAMP"/>
    <property type="match status" value="1"/>
</dbReference>
<accession>A0A5E4WC10</accession>
<dbReference type="FunFam" id="1.10.287.950:FF:000001">
    <property type="entry name" value="Methyl-accepting chemotaxis sensory transducer"/>
    <property type="match status" value="1"/>
</dbReference>
<keyword evidence="5 9" id="KW-0472">Membrane</keyword>
<evidence type="ECO:0000256" key="7">
    <source>
        <dbReference type="PROSITE-ProRule" id="PRU00284"/>
    </source>
</evidence>
<dbReference type="GO" id="GO:0005886">
    <property type="term" value="C:plasma membrane"/>
    <property type="evidence" value="ECO:0007669"/>
    <property type="project" value="UniProtKB-SubCell"/>
</dbReference>
<dbReference type="RefSeq" id="WP_150669717.1">
    <property type="nucleotide sequence ID" value="NZ_CABPSB010000011.1"/>
</dbReference>
<dbReference type="Pfam" id="PF00672">
    <property type="entry name" value="HAMP"/>
    <property type="match status" value="1"/>
</dbReference>
<dbReference type="InterPro" id="IPR029151">
    <property type="entry name" value="Sensor-like_sf"/>
</dbReference>
<keyword evidence="13" id="KW-1185">Reference proteome</keyword>
<evidence type="ECO:0000313" key="12">
    <source>
        <dbReference type="EMBL" id="VVE20645.1"/>
    </source>
</evidence>
<dbReference type="Gene3D" id="3.30.450.20">
    <property type="entry name" value="PAS domain"/>
    <property type="match status" value="2"/>
</dbReference>
<dbReference type="SMART" id="SM00283">
    <property type="entry name" value="MA"/>
    <property type="match status" value="1"/>
</dbReference>
<keyword evidence="3 9" id="KW-0812">Transmembrane</keyword>
<dbReference type="InterPro" id="IPR051310">
    <property type="entry name" value="MCP_chemotaxis"/>
</dbReference>
<name>A0A5E4WC10_9BURK</name>
<dbReference type="SUPFAM" id="SSF103190">
    <property type="entry name" value="Sensory domain-like"/>
    <property type="match status" value="1"/>
</dbReference>
<dbReference type="InterPro" id="IPR033479">
    <property type="entry name" value="dCache_1"/>
</dbReference>
<keyword evidence="2" id="KW-1003">Cell membrane</keyword>
<protein>
    <submittedName>
        <fullName evidence="12">Chemotaxis protein</fullName>
    </submittedName>
</protein>
<organism evidence="12 13">
    <name type="scientific">Pandoraea anhela</name>
    <dbReference type="NCBI Taxonomy" id="2508295"/>
    <lineage>
        <taxon>Bacteria</taxon>
        <taxon>Pseudomonadati</taxon>
        <taxon>Pseudomonadota</taxon>
        <taxon>Betaproteobacteria</taxon>
        <taxon>Burkholderiales</taxon>
        <taxon>Burkholderiaceae</taxon>
        <taxon>Pandoraea</taxon>
    </lineage>
</organism>
<evidence type="ECO:0000256" key="5">
    <source>
        <dbReference type="ARBA" id="ARBA00023136"/>
    </source>
</evidence>
<evidence type="ECO:0000256" key="4">
    <source>
        <dbReference type="ARBA" id="ARBA00022989"/>
    </source>
</evidence>
<evidence type="ECO:0000256" key="2">
    <source>
        <dbReference type="ARBA" id="ARBA00022475"/>
    </source>
</evidence>
<keyword evidence="8" id="KW-0175">Coiled coil</keyword>
<dbReference type="CDD" id="cd06225">
    <property type="entry name" value="HAMP"/>
    <property type="match status" value="1"/>
</dbReference>
<dbReference type="InterPro" id="IPR003660">
    <property type="entry name" value="HAMP_dom"/>
</dbReference>
<keyword evidence="7" id="KW-0807">Transducer</keyword>